<reference evidence="9 10" key="1">
    <citation type="journal article" date="2010" name="Science">
        <title>Genomic comparison of the ants Camponotus floridanus and Harpegnathos saltator.</title>
        <authorList>
            <person name="Bonasio R."/>
            <person name="Zhang G."/>
            <person name="Ye C."/>
            <person name="Mutti N.S."/>
            <person name="Fang X."/>
            <person name="Qin N."/>
            <person name="Donahue G."/>
            <person name="Yang P."/>
            <person name="Li Q."/>
            <person name="Li C."/>
            <person name="Zhang P."/>
            <person name="Huang Z."/>
            <person name="Berger S.L."/>
            <person name="Reinberg D."/>
            <person name="Wang J."/>
            <person name="Liebig J."/>
        </authorList>
    </citation>
    <scope>NUCLEOTIDE SEQUENCE [LARGE SCALE GENOMIC DNA]</scope>
    <source>
        <strain evidence="10">C129</strain>
    </source>
</reference>
<sequence length="290" mass="33087">MTLNGYQIRLNAFEMEPFVKINLSLSKQERLRGESSDIIKMLLNKLNASREITIVHTNVVSLELLESNGIYQGVIAIASDRRIDITLNTGYLYPHMRTNICVIAQPKKQISEFIKIITFLSPSVMAGILVICLLTYIVFVKSVGYVKALLEVIRLVVSVGFLYLSKMDSARIFICMVLILILNINALFQSHLSSLLTVPVYYRDIDSIQSLKDAGYTFYGLKNSQNPTDDPLIDLHFKIPEYKDCIEHVKNSSTAVCVSDCYHLDYTNKDNDLVRSKMLHRMLRSYIYHS</sequence>
<keyword evidence="6" id="KW-0675">Receptor</keyword>
<keyword evidence="5 8" id="KW-0472">Membrane</keyword>
<feature type="transmembrane region" description="Helical" evidence="8">
    <location>
        <begin position="116"/>
        <end position="139"/>
    </location>
</feature>
<evidence type="ECO:0000256" key="1">
    <source>
        <dbReference type="ARBA" id="ARBA00004651"/>
    </source>
</evidence>
<evidence type="ECO:0000256" key="3">
    <source>
        <dbReference type="ARBA" id="ARBA00022692"/>
    </source>
</evidence>
<dbReference type="InParanoid" id="E2A8K0"/>
<evidence type="ECO:0000313" key="10">
    <source>
        <dbReference type="Proteomes" id="UP000000311"/>
    </source>
</evidence>
<dbReference type="Proteomes" id="UP000000311">
    <property type="component" value="Unassembled WGS sequence"/>
</dbReference>
<dbReference type="OMA" id="MDSARIF"/>
<evidence type="ECO:0000256" key="2">
    <source>
        <dbReference type="ARBA" id="ARBA00022475"/>
    </source>
</evidence>
<keyword evidence="3 8" id="KW-0812">Transmembrane</keyword>
<dbReference type="EMBL" id="GL437621">
    <property type="protein sequence ID" value="EFN70239.1"/>
    <property type="molecule type" value="Genomic_DNA"/>
</dbReference>
<feature type="transmembrane region" description="Helical" evidence="8">
    <location>
        <begin position="171"/>
        <end position="188"/>
    </location>
</feature>
<name>E2A8K0_CAMFO</name>
<dbReference type="GO" id="GO:0005886">
    <property type="term" value="C:plasma membrane"/>
    <property type="evidence" value="ECO:0007669"/>
    <property type="project" value="UniProtKB-SubCell"/>
</dbReference>
<keyword evidence="10" id="KW-1185">Reference proteome</keyword>
<evidence type="ECO:0000256" key="6">
    <source>
        <dbReference type="ARBA" id="ARBA00023170"/>
    </source>
</evidence>
<keyword evidence="4 8" id="KW-1133">Transmembrane helix</keyword>
<comment type="subcellular location">
    <subcellularLocation>
        <location evidence="1">Cell membrane</location>
        <topology evidence="1">Multi-pass membrane protein</topology>
    </subcellularLocation>
</comment>
<keyword evidence="2" id="KW-1003">Cell membrane</keyword>
<protein>
    <submittedName>
        <fullName evidence="9">Uncharacterized protein</fullName>
    </submittedName>
</protein>
<evidence type="ECO:0000256" key="8">
    <source>
        <dbReference type="SAM" id="Phobius"/>
    </source>
</evidence>
<feature type="transmembrane region" description="Helical" evidence="8">
    <location>
        <begin position="145"/>
        <end position="164"/>
    </location>
</feature>
<evidence type="ECO:0000313" key="9">
    <source>
        <dbReference type="EMBL" id="EFN70239.1"/>
    </source>
</evidence>
<dbReference type="PANTHER" id="PTHR42643:SF24">
    <property type="entry name" value="IONOTROPIC RECEPTOR 60A"/>
    <property type="match status" value="1"/>
</dbReference>
<dbReference type="AlphaFoldDB" id="E2A8K0"/>
<evidence type="ECO:0000256" key="4">
    <source>
        <dbReference type="ARBA" id="ARBA00022989"/>
    </source>
</evidence>
<dbReference type="PANTHER" id="PTHR42643">
    <property type="entry name" value="IONOTROPIC RECEPTOR 20A-RELATED"/>
    <property type="match status" value="1"/>
</dbReference>
<keyword evidence="7" id="KW-0325">Glycoprotein</keyword>
<evidence type="ECO:0000256" key="5">
    <source>
        <dbReference type="ARBA" id="ARBA00023136"/>
    </source>
</evidence>
<organism evidence="10">
    <name type="scientific">Camponotus floridanus</name>
    <name type="common">Florida carpenter ant</name>
    <dbReference type="NCBI Taxonomy" id="104421"/>
    <lineage>
        <taxon>Eukaryota</taxon>
        <taxon>Metazoa</taxon>
        <taxon>Ecdysozoa</taxon>
        <taxon>Arthropoda</taxon>
        <taxon>Hexapoda</taxon>
        <taxon>Insecta</taxon>
        <taxon>Pterygota</taxon>
        <taxon>Neoptera</taxon>
        <taxon>Endopterygota</taxon>
        <taxon>Hymenoptera</taxon>
        <taxon>Apocrita</taxon>
        <taxon>Aculeata</taxon>
        <taxon>Formicoidea</taxon>
        <taxon>Formicidae</taxon>
        <taxon>Formicinae</taxon>
        <taxon>Camponotus</taxon>
    </lineage>
</organism>
<gene>
    <name evidence="9" type="ORF">EAG_15183</name>
</gene>
<accession>E2A8K0</accession>
<dbReference type="InterPro" id="IPR052192">
    <property type="entry name" value="Insect_Ionotropic_Sensory_Rcpt"/>
</dbReference>
<evidence type="ECO:0000256" key="7">
    <source>
        <dbReference type="ARBA" id="ARBA00023180"/>
    </source>
</evidence>
<proteinExistence type="predicted"/>